<name>A0A3N4IPU6_ASCIM</name>
<accession>A0A3N4IPU6</accession>
<sequence length="254" mass="29375">MVPKPPNLTILIQRPLDSQEEEDMTIYRRKIYDACIERFRDEPYWTRYFNPETDWNNEEETYAPDDEVIPRCVVKGGKAIHILDWIEETGRTLDEFINGLRDVWLGPDELGSDLYMKDFAYYINEVLQPEEGSMEKTWANIIMEKLEKYEEYQRLGKVGKLNEATDPEVGVRTTREDDEDQSEGESEDEDSDEESDAESDAQKEGVDLAVGQVVSSTDEARNTEDVGREKRSLDHEDAEAKDESSLKKVKATEQ</sequence>
<keyword evidence="3" id="KW-1185">Reference proteome</keyword>
<dbReference type="AlphaFoldDB" id="A0A3N4IPU6"/>
<evidence type="ECO:0000313" key="2">
    <source>
        <dbReference type="EMBL" id="RPA86758.1"/>
    </source>
</evidence>
<feature type="region of interest" description="Disordered" evidence="1">
    <location>
        <begin position="160"/>
        <end position="254"/>
    </location>
</feature>
<dbReference type="Proteomes" id="UP000275078">
    <property type="component" value="Unassembled WGS sequence"/>
</dbReference>
<proteinExistence type="predicted"/>
<reference evidence="2 3" key="1">
    <citation type="journal article" date="2018" name="Nat. Ecol. Evol.">
        <title>Pezizomycetes genomes reveal the molecular basis of ectomycorrhizal truffle lifestyle.</title>
        <authorList>
            <person name="Murat C."/>
            <person name="Payen T."/>
            <person name="Noel B."/>
            <person name="Kuo A."/>
            <person name="Morin E."/>
            <person name="Chen J."/>
            <person name="Kohler A."/>
            <person name="Krizsan K."/>
            <person name="Balestrini R."/>
            <person name="Da Silva C."/>
            <person name="Montanini B."/>
            <person name="Hainaut M."/>
            <person name="Levati E."/>
            <person name="Barry K.W."/>
            <person name="Belfiori B."/>
            <person name="Cichocki N."/>
            <person name="Clum A."/>
            <person name="Dockter R.B."/>
            <person name="Fauchery L."/>
            <person name="Guy J."/>
            <person name="Iotti M."/>
            <person name="Le Tacon F."/>
            <person name="Lindquist E.A."/>
            <person name="Lipzen A."/>
            <person name="Malagnac F."/>
            <person name="Mello A."/>
            <person name="Molinier V."/>
            <person name="Miyauchi S."/>
            <person name="Poulain J."/>
            <person name="Riccioni C."/>
            <person name="Rubini A."/>
            <person name="Sitrit Y."/>
            <person name="Splivallo R."/>
            <person name="Traeger S."/>
            <person name="Wang M."/>
            <person name="Zifcakova L."/>
            <person name="Wipf D."/>
            <person name="Zambonelli A."/>
            <person name="Paolocci F."/>
            <person name="Nowrousian M."/>
            <person name="Ottonello S."/>
            <person name="Baldrian P."/>
            <person name="Spatafora J.W."/>
            <person name="Henrissat B."/>
            <person name="Nagy L.G."/>
            <person name="Aury J.M."/>
            <person name="Wincker P."/>
            <person name="Grigoriev I.V."/>
            <person name="Bonfante P."/>
            <person name="Martin F.M."/>
        </authorList>
    </citation>
    <scope>NUCLEOTIDE SEQUENCE [LARGE SCALE GENOMIC DNA]</scope>
    <source>
        <strain evidence="2 3">RN42</strain>
    </source>
</reference>
<feature type="compositionally biased region" description="Acidic residues" evidence="1">
    <location>
        <begin position="176"/>
        <end position="199"/>
    </location>
</feature>
<feature type="compositionally biased region" description="Basic and acidic residues" evidence="1">
    <location>
        <begin position="241"/>
        <end position="254"/>
    </location>
</feature>
<organism evidence="2 3">
    <name type="scientific">Ascobolus immersus RN42</name>
    <dbReference type="NCBI Taxonomy" id="1160509"/>
    <lineage>
        <taxon>Eukaryota</taxon>
        <taxon>Fungi</taxon>
        <taxon>Dikarya</taxon>
        <taxon>Ascomycota</taxon>
        <taxon>Pezizomycotina</taxon>
        <taxon>Pezizomycetes</taxon>
        <taxon>Pezizales</taxon>
        <taxon>Ascobolaceae</taxon>
        <taxon>Ascobolus</taxon>
    </lineage>
</organism>
<protein>
    <submittedName>
        <fullName evidence="2">Uncharacterized protein</fullName>
    </submittedName>
</protein>
<evidence type="ECO:0000256" key="1">
    <source>
        <dbReference type="SAM" id="MobiDB-lite"/>
    </source>
</evidence>
<evidence type="ECO:0000313" key="3">
    <source>
        <dbReference type="Proteomes" id="UP000275078"/>
    </source>
</evidence>
<feature type="compositionally biased region" description="Basic and acidic residues" evidence="1">
    <location>
        <begin position="218"/>
        <end position="235"/>
    </location>
</feature>
<dbReference type="EMBL" id="ML119648">
    <property type="protein sequence ID" value="RPA86758.1"/>
    <property type="molecule type" value="Genomic_DNA"/>
</dbReference>
<gene>
    <name evidence="2" type="ORF">BJ508DRAFT_372505</name>
</gene>